<name>A0A8G1RNL2_9EURO</name>
<keyword evidence="4" id="KW-1185">Reference proteome</keyword>
<evidence type="ECO:0000313" key="4">
    <source>
        <dbReference type="Proteomes" id="UP000249789"/>
    </source>
</evidence>
<dbReference type="PANTHER" id="PTHR34598:SF3">
    <property type="entry name" value="OXIDOREDUCTASE AN1597"/>
    <property type="match status" value="1"/>
</dbReference>
<organism evidence="3 4">
    <name type="scientific">Aspergillus fijiensis CBS 313.89</name>
    <dbReference type="NCBI Taxonomy" id="1448319"/>
    <lineage>
        <taxon>Eukaryota</taxon>
        <taxon>Fungi</taxon>
        <taxon>Dikarya</taxon>
        <taxon>Ascomycota</taxon>
        <taxon>Pezizomycotina</taxon>
        <taxon>Eurotiomycetes</taxon>
        <taxon>Eurotiomycetidae</taxon>
        <taxon>Eurotiales</taxon>
        <taxon>Aspergillaceae</taxon>
        <taxon>Aspergillus</taxon>
    </lineage>
</organism>
<dbReference type="OrthoDB" id="412788at2759"/>
<dbReference type="Proteomes" id="UP000249789">
    <property type="component" value="Unassembled WGS sequence"/>
</dbReference>
<accession>A0A8G1RNL2</accession>
<evidence type="ECO:0000256" key="1">
    <source>
        <dbReference type="ARBA" id="ARBA00023604"/>
    </source>
</evidence>
<dbReference type="RefSeq" id="XP_040798706.1">
    <property type="nucleotide sequence ID" value="XM_040947044.1"/>
</dbReference>
<dbReference type="EMBL" id="KZ824666">
    <property type="protein sequence ID" value="RAK74696.1"/>
    <property type="molecule type" value="Genomic_DNA"/>
</dbReference>
<dbReference type="NCBIfam" id="NF041278">
    <property type="entry name" value="CmcJ_NvfI_EfuI"/>
    <property type="match status" value="1"/>
</dbReference>
<sequence>MFHQHGHFPGITDRSPPAREGGDVSTTLNYTIPPEREGLKPIDADLPEAERRNAQRGGLTDIKEIVQPATEDLVQGMTGASGVIVYLTRLRFEGNQTGNKMSPPNSSSHGVHSDITHASCRPVQKEILPADEMARLMGCRFVVVNVWRPIKPVQKDPLAVCDWRSVDPATDIFPDRRVVAGQVFEFRQPDEPLVFMQLGSDVASSVTLLHSAFVDPKHVDDPPRDSIEMKCFAFFTEQASQAVD</sequence>
<dbReference type="VEuPathDB" id="FungiDB:BO72DRAFT_470703"/>
<dbReference type="AlphaFoldDB" id="A0A8G1RNL2"/>
<feature type="region of interest" description="Disordered" evidence="2">
    <location>
        <begin position="1"/>
        <end position="46"/>
    </location>
</feature>
<gene>
    <name evidence="3" type="ORF">BO72DRAFT_470703</name>
</gene>
<evidence type="ECO:0000313" key="3">
    <source>
        <dbReference type="EMBL" id="RAK74696.1"/>
    </source>
</evidence>
<evidence type="ECO:0000256" key="2">
    <source>
        <dbReference type="SAM" id="MobiDB-lite"/>
    </source>
</evidence>
<dbReference type="GO" id="GO:0016491">
    <property type="term" value="F:oxidoreductase activity"/>
    <property type="evidence" value="ECO:0007669"/>
    <property type="project" value="InterPro"/>
</dbReference>
<feature type="compositionally biased region" description="Basic and acidic residues" evidence="2">
    <location>
        <begin position="34"/>
        <end position="46"/>
    </location>
</feature>
<protein>
    <submittedName>
        <fullName evidence="3">Uncharacterized protein</fullName>
    </submittedName>
</protein>
<proteinExistence type="inferred from homology"/>
<dbReference type="InterPro" id="IPR044053">
    <property type="entry name" value="AsaB-like"/>
</dbReference>
<comment type="similarity">
    <text evidence="1">Belongs to the asaB hydroxylase/desaturase family.</text>
</comment>
<dbReference type="PANTHER" id="PTHR34598">
    <property type="entry name" value="BLL6449 PROTEIN"/>
    <property type="match status" value="1"/>
</dbReference>
<dbReference type="GeneID" id="63864377"/>
<reference evidence="3 4" key="1">
    <citation type="submission" date="2018-02" db="EMBL/GenBank/DDBJ databases">
        <title>The genomes of Aspergillus section Nigri reveals drivers in fungal speciation.</title>
        <authorList>
            <consortium name="DOE Joint Genome Institute"/>
            <person name="Vesth T.C."/>
            <person name="Nybo J."/>
            <person name="Theobald S."/>
            <person name="Brandl J."/>
            <person name="Frisvad J.C."/>
            <person name="Nielsen K.F."/>
            <person name="Lyhne E.K."/>
            <person name="Kogle M.E."/>
            <person name="Kuo A."/>
            <person name="Riley R."/>
            <person name="Clum A."/>
            <person name="Nolan M."/>
            <person name="Lipzen A."/>
            <person name="Salamov A."/>
            <person name="Henrissat B."/>
            <person name="Wiebenga A."/>
            <person name="De vries R.P."/>
            <person name="Grigoriev I.V."/>
            <person name="Mortensen U.H."/>
            <person name="Andersen M.R."/>
            <person name="Baker S.E."/>
        </authorList>
    </citation>
    <scope>NUCLEOTIDE SEQUENCE [LARGE SCALE GENOMIC DNA]</scope>
    <source>
        <strain evidence="3 4">CBS 313.89</strain>
    </source>
</reference>